<dbReference type="Proteomes" id="UP001153076">
    <property type="component" value="Unassembled WGS sequence"/>
</dbReference>
<reference evidence="2" key="1">
    <citation type="submission" date="2022-04" db="EMBL/GenBank/DDBJ databases">
        <title>Carnegiea gigantea Genome sequencing and assembly v2.</title>
        <authorList>
            <person name="Copetti D."/>
            <person name="Sanderson M.J."/>
            <person name="Burquez A."/>
            <person name="Wojciechowski M.F."/>
        </authorList>
    </citation>
    <scope>NUCLEOTIDE SEQUENCE</scope>
    <source>
        <strain evidence="2">SGP5-SGP5p</strain>
        <tissue evidence="2">Aerial part</tissue>
    </source>
</reference>
<evidence type="ECO:0000313" key="2">
    <source>
        <dbReference type="EMBL" id="KAJ8427764.1"/>
    </source>
</evidence>
<keyword evidence="3" id="KW-1185">Reference proteome</keyword>
<protein>
    <submittedName>
        <fullName evidence="2">Uncharacterized protein</fullName>
    </submittedName>
</protein>
<gene>
    <name evidence="2" type="ORF">Cgig2_024308</name>
</gene>
<proteinExistence type="predicted"/>
<name>A0A9Q1GZ32_9CARY</name>
<dbReference type="EMBL" id="JAKOGI010001099">
    <property type="protein sequence ID" value="KAJ8427764.1"/>
    <property type="molecule type" value="Genomic_DNA"/>
</dbReference>
<organism evidence="2 3">
    <name type="scientific">Carnegiea gigantea</name>
    <dbReference type="NCBI Taxonomy" id="171969"/>
    <lineage>
        <taxon>Eukaryota</taxon>
        <taxon>Viridiplantae</taxon>
        <taxon>Streptophyta</taxon>
        <taxon>Embryophyta</taxon>
        <taxon>Tracheophyta</taxon>
        <taxon>Spermatophyta</taxon>
        <taxon>Magnoliopsida</taxon>
        <taxon>eudicotyledons</taxon>
        <taxon>Gunneridae</taxon>
        <taxon>Pentapetalae</taxon>
        <taxon>Caryophyllales</taxon>
        <taxon>Cactineae</taxon>
        <taxon>Cactaceae</taxon>
        <taxon>Cactoideae</taxon>
        <taxon>Echinocereeae</taxon>
        <taxon>Carnegiea</taxon>
    </lineage>
</organism>
<dbReference type="AlphaFoldDB" id="A0A9Q1GZ32"/>
<comment type="caution">
    <text evidence="2">The sequence shown here is derived from an EMBL/GenBank/DDBJ whole genome shotgun (WGS) entry which is preliminary data.</text>
</comment>
<accession>A0A9Q1GZ32</accession>
<evidence type="ECO:0000256" key="1">
    <source>
        <dbReference type="SAM" id="MobiDB-lite"/>
    </source>
</evidence>
<evidence type="ECO:0000313" key="3">
    <source>
        <dbReference type="Proteomes" id="UP001153076"/>
    </source>
</evidence>
<feature type="region of interest" description="Disordered" evidence="1">
    <location>
        <begin position="48"/>
        <end position="67"/>
    </location>
</feature>
<sequence>MILDVLDVRLEVALYTEGIRHHGRAAERIRCSDRGLDDNLSPLPWKISQPLPPLRNEPPLAGTPSPSSQPPRPLLFLQLLRVAFVFGRCFLQSLTLSLKVMYLPLYGRNGRPGFHYLRREFYGKQRVQVKDFASPRPWPPALHQPQSQLAPVATIWLASLLRRARQRHLLPGSLRSGLRCTLRALPLLVMKIPRHLEIRRPNVRPTSDSGETPMFLCPLTREPWPSGV</sequence>